<dbReference type="InterPro" id="IPR053173">
    <property type="entry name" value="SAM-binding_MTase"/>
</dbReference>
<dbReference type="SUPFAM" id="SSF53335">
    <property type="entry name" value="S-adenosyl-L-methionine-dependent methyltransferases"/>
    <property type="match status" value="1"/>
</dbReference>
<feature type="domain" description="S-adenosylmethionine-dependent methyltransferase Rv2258c-like winged HTH" evidence="2">
    <location>
        <begin position="36"/>
        <end position="110"/>
    </location>
</feature>
<dbReference type="CDD" id="cd02440">
    <property type="entry name" value="AdoMet_MTases"/>
    <property type="match status" value="1"/>
</dbReference>
<evidence type="ECO:0000259" key="2">
    <source>
        <dbReference type="Pfam" id="PF21320"/>
    </source>
</evidence>
<organism evidence="3 4">
    <name type="scientific">Streptomyces ferrugineus</name>
    <dbReference type="NCBI Taxonomy" id="1413221"/>
    <lineage>
        <taxon>Bacteria</taxon>
        <taxon>Bacillati</taxon>
        <taxon>Actinomycetota</taxon>
        <taxon>Actinomycetes</taxon>
        <taxon>Kitasatosporales</taxon>
        <taxon>Streptomycetaceae</taxon>
        <taxon>Streptomyces</taxon>
    </lineage>
</organism>
<keyword evidence="3" id="KW-0489">Methyltransferase</keyword>
<accession>A0A7M2SDK8</accession>
<dbReference type="InterPro" id="IPR048711">
    <property type="entry name" value="WHD_Rv2258c"/>
</dbReference>
<sequence>MTTTTERDATAPAATDTAQTRVEEFLGRLVTDFAGASSALTIALGDRLGLYRAMTGTGPLTADDLAAATALNPRLVTEWLKAQTVSEYVIHDPAAGTYELPEAHAAVLSRPDSPAYLVGAAGIIAGQYAALDGVEEAFRADGGLAYGTHHPCLFSGIERYFRTAYVHQIAQTWFPAVPGLVERLERGARVADVGCGHGVADLLIGQTWPASAVTGFDAHEPSIAQARAKAIEAGSPGNVSFRVADAAGIGPGPFDVVVFFDALHDLGDPPAALRRAHEVLADGGIVIAVEPWSTDRLEDGIGHPTVRIGYASSTTLCTPGSLAQPGRYGLGTQGGPAKRLDLLAEAGFRDVRLAADTGFNLVLAAVK</sequence>
<reference evidence="3 4" key="1">
    <citation type="submission" date="2020-10" db="EMBL/GenBank/DDBJ databases">
        <title>Streptomyces ferrugineus complate genome analysis.</title>
        <authorList>
            <person name="Anwar N."/>
        </authorList>
    </citation>
    <scope>NUCLEOTIDE SEQUENCE [LARGE SCALE GENOMIC DNA]</scope>
    <source>
        <strain evidence="3 4">CCTCC AA2014009</strain>
    </source>
</reference>
<dbReference type="RefSeq" id="WP_194039279.1">
    <property type="nucleotide sequence ID" value="NZ_CP063373.1"/>
</dbReference>
<dbReference type="Gene3D" id="1.10.10.10">
    <property type="entry name" value="Winged helix-like DNA-binding domain superfamily/Winged helix DNA-binding domain"/>
    <property type="match status" value="1"/>
</dbReference>
<dbReference type="AlphaFoldDB" id="A0A7M2SDK8"/>
<evidence type="ECO:0000313" key="4">
    <source>
        <dbReference type="Proteomes" id="UP000594205"/>
    </source>
</evidence>
<dbReference type="PANTHER" id="PTHR45128:SF2">
    <property type="entry name" value="METHYLTRANSFERASE DOMAIN-CONTAINING PROTEIN"/>
    <property type="match status" value="1"/>
</dbReference>
<gene>
    <name evidence="3" type="ORF">IM697_30315</name>
</gene>
<dbReference type="InterPro" id="IPR029063">
    <property type="entry name" value="SAM-dependent_MTases_sf"/>
</dbReference>
<proteinExistence type="predicted"/>
<dbReference type="Proteomes" id="UP000594205">
    <property type="component" value="Chromosome"/>
</dbReference>
<dbReference type="PANTHER" id="PTHR45128">
    <property type="entry name" value="METHYLTRANSFERASE TYPE 11"/>
    <property type="match status" value="1"/>
</dbReference>
<dbReference type="InterPro" id="IPR036390">
    <property type="entry name" value="WH_DNA-bd_sf"/>
</dbReference>
<keyword evidence="4" id="KW-1185">Reference proteome</keyword>
<dbReference type="Pfam" id="PF21320">
    <property type="entry name" value="WHD_Rv2258c"/>
    <property type="match status" value="1"/>
</dbReference>
<dbReference type="Gene3D" id="3.40.50.150">
    <property type="entry name" value="Vaccinia Virus protein VP39"/>
    <property type="match status" value="1"/>
</dbReference>
<dbReference type="SUPFAM" id="SSF46785">
    <property type="entry name" value="Winged helix' DNA-binding domain"/>
    <property type="match status" value="1"/>
</dbReference>
<keyword evidence="3" id="KW-0808">Transferase</keyword>
<feature type="domain" description="Methyltransferase" evidence="1">
    <location>
        <begin position="185"/>
        <end position="297"/>
    </location>
</feature>
<name>A0A7M2SDK8_9ACTN</name>
<evidence type="ECO:0000313" key="3">
    <source>
        <dbReference type="EMBL" id="QOV34406.1"/>
    </source>
</evidence>
<evidence type="ECO:0000259" key="1">
    <source>
        <dbReference type="Pfam" id="PF13847"/>
    </source>
</evidence>
<dbReference type="GO" id="GO:0032259">
    <property type="term" value="P:methylation"/>
    <property type="evidence" value="ECO:0007669"/>
    <property type="project" value="UniProtKB-KW"/>
</dbReference>
<dbReference type="InterPro" id="IPR025714">
    <property type="entry name" value="Methyltranfer_dom"/>
</dbReference>
<protein>
    <submittedName>
        <fullName evidence="3">Methyltransferase domain-containing protein</fullName>
    </submittedName>
</protein>
<dbReference type="KEGG" id="sfeu:IM697_30315"/>
<dbReference type="EMBL" id="CP063373">
    <property type="protein sequence ID" value="QOV34406.1"/>
    <property type="molecule type" value="Genomic_DNA"/>
</dbReference>
<dbReference type="GO" id="GO:0008168">
    <property type="term" value="F:methyltransferase activity"/>
    <property type="evidence" value="ECO:0007669"/>
    <property type="project" value="UniProtKB-KW"/>
</dbReference>
<dbReference type="Pfam" id="PF13847">
    <property type="entry name" value="Methyltransf_31"/>
    <property type="match status" value="1"/>
</dbReference>
<dbReference type="InterPro" id="IPR036388">
    <property type="entry name" value="WH-like_DNA-bd_sf"/>
</dbReference>